<dbReference type="EMBL" id="JSAM01000120">
    <property type="protein sequence ID" value="KIA76410.1"/>
    <property type="molecule type" value="Genomic_DNA"/>
</dbReference>
<organism evidence="2 3">
    <name type="scientific">Parachlamydia acanthamoebae</name>
    <dbReference type="NCBI Taxonomy" id="83552"/>
    <lineage>
        <taxon>Bacteria</taxon>
        <taxon>Pseudomonadati</taxon>
        <taxon>Chlamydiota</taxon>
        <taxon>Chlamydiia</taxon>
        <taxon>Parachlamydiales</taxon>
        <taxon>Parachlamydiaceae</taxon>
        <taxon>Parachlamydia</taxon>
    </lineage>
</organism>
<dbReference type="InterPro" id="IPR028902">
    <property type="entry name" value="Tox-REase-9_dom"/>
</dbReference>
<dbReference type="RefSeq" id="WP_013924180.1">
    <property type="nucleotide sequence ID" value="NZ_JSAM01000120.1"/>
</dbReference>
<dbReference type="AlphaFoldDB" id="A0A0C1C5B8"/>
<gene>
    <name evidence="2" type="ORF">DB43_AJ00060</name>
</gene>
<dbReference type="Proteomes" id="UP000031307">
    <property type="component" value="Unassembled WGS sequence"/>
</dbReference>
<accession>A0A0C1C5B8</accession>
<reference evidence="2 3" key="1">
    <citation type="journal article" date="2014" name="Mol. Biol. Evol.">
        <title>Massive expansion of Ubiquitination-related gene families within the Chlamydiae.</title>
        <authorList>
            <person name="Domman D."/>
            <person name="Collingro A."/>
            <person name="Lagkouvardos I."/>
            <person name="Gehre L."/>
            <person name="Weinmaier T."/>
            <person name="Rattei T."/>
            <person name="Subtil A."/>
            <person name="Horn M."/>
        </authorList>
    </citation>
    <scope>NUCLEOTIDE SEQUENCE [LARGE SCALE GENOMIC DNA]</scope>
    <source>
        <strain evidence="2 3">OEW1</strain>
    </source>
</reference>
<evidence type="ECO:0000259" key="1">
    <source>
        <dbReference type="Pfam" id="PF15650"/>
    </source>
</evidence>
<name>A0A0C1C5B8_9BACT</name>
<sequence length="49" mass="5940">MINHIIYELKPFNPRSIKLGNKALEIYKQELQTMPRFEGIEWETILETY</sequence>
<evidence type="ECO:0000313" key="3">
    <source>
        <dbReference type="Proteomes" id="UP000031307"/>
    </source>
</evidence>
<feature type="domain" description="Tox-REase-9" evidence="1">
    <location>
        <begin position="3"/>
        <end position="49"/>
    </location>
</feature>
<proteinExistence type="predicted"/>
<evidence type="ECO:0000313" key="2">
    <source>
        <dbReference type="EMBL" id="KIA76410.1"/>
    </source>
</evidence>
<comment type="caution">
    <text evidence="2">The sequence shown here is derived from an EMBL/GenBank/DDBJ whole genome shotgun (WGS) entry which is preliminary data.</text>
</comment>
<protein>
    <recommendedName>
        <fullName evidence="1">Tox-REase-9 domain-containing protein</fullName>
    </recommendedName>
</protein>
<dbReference type="Pfam" id="PF15650">
    <property type="entry name" value="Tox-REase-9"/>
    <property type="match status" value="1"/>
</dbReference>